<evidence type="ECO:0000313" key="2">
    <source>
        <dbReference type="EMBL" id="RYO83312.1"/>
    </source>
</evidence>
<evidence type="ECO:0000256" key="1">
    <source>
        <dbReference type="SAM" id="MobiDB-lite"/>
    </source>
</evidence>
<gene>
    <name evidence="2" type="ORF">DL764_009473</name>
</gene>
<name>A0A4Q4SXT1_9PEZI</name>
<organism evidence="2 3">
    <name type="scientific">Monosporascus ibericus</name>
    <dbReference type="NCBI Taxonomy" id="155417"/>
    <lineage>
        <taxon>Eukaryota</taxon>
        <taxon>Fungi</taxon>
        <taxon>Dikarya</taxon>
        <taxon>Ascomycota</taxon>
        <taxon>Pezizomycotina</taxon>
        <taxon>Sordariomycetes</taxon>
        <taxon>Xylariomycetidae</taxon>
        <taxon>Xylariales</taxon>
        <taxon>Xylariales incertae sedis</taxon>
        <taxon>Monosporascus</taxon>
    </lineage>
</organism>
<accession>A0A4Q4SXT1</accession>
<reference evidence="2 3" key="1">
    <citation type="submission" date="2018-06" db="EMBL/GenBank/DDBJ databases">
        <title>Complete Genomes of Monosporascus.</title>
        <authorList>
            <person name="Robinson A.J."/>
            <person name="Natvig D.O."/>
        </authorList>
    </citation>
    <scope>NUCLEOTIDE SEQUENCE [LARGE SCALE GENOMIC DNA]</scope>
    <source>
        <strain evidence="2 3">CBS 110550</strain>
    </source>
</reference>
<feature type="region of interest" description="Disordered" evidence="1">
    <location>
        <begin position="291"/>
        <end position="429"/>
    </location>
</feature>
<proteinExistence type="predicted"/>
<feature type="compositionally biased region" description="Low complexity" evidence="1">
    <location>
        <begin position="364"/>
        <end position="374"/>
    </location>
</feature>
<dbReference type="EMBL" id="QJNU01000905">
    <property type="protein sequence ID" value="RYO83312.1"/>
    <property type="molecule type" value="Genomic_DNA"/>
</dbReference>
<protein>
    <submittedName>
        <fullName evidence="2">Uncharacterized protein</fullName>
    </submittedName>
</protein>
<dbReference type="Proteomes" id="UP000293360">
    <property type="component" value="Unassembled WGS sequence"/>
</dbReference>
<evidence type="ECO:0000313" key="3">
    <source>
        <dbReference type="Proteomes" id="UP000293360"/>
    </source>
</evidence>
<keyword evidence="3" id="KW-1185">Reference proteome</keyword>
<dbReference type="AlphaFoldDB" id="A0A4Q4SXT1"/>
<dbReference type="OrthoDB" id="5153349at2759"/>
<feature type="compositionally biased region" description="Low complexity" evidence="1">
    <location>
        <begin position="315"/>
        <end position="331"/>
    </location>
</feature>
<sequence>MAGPPPSGQGHGQTSLNALGVQFFSSLEGLEVITSPDRQLIRGHNLVGAVRLQFVRPAYFNDQGGEHAEVLDGQSDLDIPLSMHVYPFPDIEEWDSQWFFFDVQLHPYELHFRRKVVDGDESVVGSWEDLYGKLAQVRGQMCLQPVAERSLRHTGGCFPTIAPRASFQGPIDTTTFRFKAGSLSEQQLKCCGFVQCQTYLAPPRDNETPLKGGQAFHILAYMPYDQQPWKSRIGWMKNSAEGGFVSRKWVYGRGSIIGVLNVALLEKEPEPGQDILVVLVDEFGFTSKATFDGGGGNGSGLSPQKPRQERVKGFSSSPVGPSSRRPSVPSSARTGKVKERSGGEVVEEAESSPIAKRLFGRQQDSAASSASDDTSGGGAEALVTVATGSEENEAPIQGRNSLKRGAGSGRNGTPRKRVSSWKMQDAQET</sequence>
<comment type="caution">
    <text evidence="2">The sequence shown here is derived from an EMBL/GenBank/DDBJ whole genome shotgun (WGS) entry which is preliminary data.</text>
</comment>